<keyword evidence="4" id="KW-1185">Reference proteome</keyword>
<proteinExistence type="predicted"/>
<reference evidence="2" key="3">
    <citation type="submission" date="2023-01" db="EMBL/GenBank/DDBJ databases">
        <authorList>
            <person name="Sun Q."/>
            <person name="Evtushenko L."/>
        </authorList>
    </citation>
    <scope>NUCLEOTIDE SEQUENCE</scope>
    <source>
        <strain evidence="2">VKM B-1606</strain>
    </source>
</reference>
<name>A0A9W6MR82_9HYPH</name>
<dbReference type="InterPro" id="IPR010642">
    <property type="entry name" value="Invasion_prot_B"/>
</dbReference>
<evidence type="ECO:0000313" key="4">
    <source>
        <dbReference type="Proteomes" id="UP000758856"/>
    </source>
</evidence>
<evidence type="ECO:0008006" key="6">
    <source>
        <dbReference type="Google" id="ProtNLM"/>
    </source>
</evidence>
<evidence type="ECO:0000313" key="2">
    <source>
        <dbReference type="EMBL" id="GLK54731.1"/>
    </source>
</evidence>
<accession>A0A9W6MR82</accession>
<keyword evidence="1" id="KW-0732">Signal</keyword>
<organism evidence="2 5">
    <name type="scientific">Methylopila capsulata</name>
    <dbReference type="NCBI Taxonomy" id="61654"/>
    <lineage>
        <taxon>Bacteria</taxon>
        <taxon>Pseudomonadati</taxon>
        <taxon>Pseudomonadota</taxon>
        <taxon>Alphaproteobacteria</taxon>
        <taxon>Hyphomicrobiales</taxon>
        <taxon>Methylopilaceae</taxon>
        <taxon>Methylopila</taxon>
    </lineage>
</organism>
<protein>
    <recommendedName>
        <fullName evidence="6">Invasion associated locus B family protein</fullName>
    </recommendedName>
</protein>
<dbReference type="EMBL" id="BSFF01000001">
    <property type="protein sequence ID" value="GLK54731.1"/>
    <property type="molecule type" value="Genomic_DNA"/>
</dbReference>
<gene>
    <name evidence="2" type="ORF">GCM10008170_07500</name>
    <name evidence="3" type="ORF">JOD31_001896</name>
</gene>
<feature type="chain" id="PRO_5040769270" description="Invasion associated locus B family protein" evidence="1">
    <location>
        <begin position="25"/>
        <end position="177"/>
    </location>
</feature>
<dbReference type="RefSeq" id="WP_204950074.1">
    <property type="nucleotide sequence ID" value="NZ_BSFF01000001.1"/>
</dbReference>
<dbReference type="Proteomes" id="UP000758856">
    <property type="component" value="Unassembled WGS sequence"/>
</dbReference>
<dbReference type="AlphaFoldDB" id="A0A9W6MR82"/>
<comment type="caution">
    <text evidence="2">The sequence shown here is derived from an EMBL/GenBank/DDBJ whole genome shotgun (WGS) entry which is preliminary data.</text>
</comment>
<dbReference type="EMBL" id="JAFBCY010000002">
    <property type="protein sequence ID" value="MBM7851671.1"/>
    <property type="molecule type" value="Genomic_DNA"/>
</dbReference>
<evidence type="ECO:0000256" key="1">
    <source>
        <dbReference type="SAM" id="SignalP"/>
    </source>
</evidence>
<reference evidence="3 4" key="2">
    <citation type="submission" date="2021-01" db="EMBL/GenBank/DDBJ databases">
        <title>Genomic Encyclopedia of Type Strains, Phase IV (KMG-IV): sequencing the most valuable type-strain genomes for metagenomic binning, comparative biology and taxonomic classification.</title>
        <authorList>
            <person name="Goeker M."/>
        </authorList>
    </citation>
    <scope>NUCLEOTIDE SEQUENCE [LARGE SCALE GENOMIC DNA]</scope>
    <source>
        <strain evidence="3 4">DSM 6130</strain>
    </source>
</reference>
<dbReference type="Proteomes" id="UP001143400">
    <property type="component" value="Unassembled WGS sequence"/>
</dbReference>
<evidence type="ECO:0000313" key="3">
    <source>
        <dbReference type="EMBL" id="MBM7851671.1"/>
    </source>
</evidence>
<dbReference type="Pfam" id="PF06776">
    <property type="entry name" value="IalB"/>
    <property type="match status" value="1"/>
</dbReference>
<reference evidence="2" key="1">
    <citation type="journal article" date="2014" name="Int. J. Syst. Evol. Microbiol.">
        <title>Complete genome sequence of Corynebacterium casei LMG S-19264T (=DSM 44701T), isolated from a smear-ripened cheese.</title>
        <authorList>
            <consortium name="US DOE Joint Genome Institute (JGI-PGF)"/>
            <person name="Walter F."/>
            <person name="Albersmeier A."/>
            <person name="Kalinowski J."/>
            <person name="Ruckert C."/>
        </authorList>
    </citation>
    <scope>NUCLEOTIDE SEQUENCE</scope>
    <source>
        <strain evidence="2">VKM B-1606</strain>
    </source>
</reference>
<evidence type="ECO:0000313" key="5">
    <source>
        <dbReference type="Proteomes" id="UP001143400"/>
    </source>
</evidence>
<feature type="signal peptide" evidence="1">
    <location>
        <begin position="1"/>
        <end position="24"/>
    </location>
</feature>
<dbReference type="InterPro" id="IPR038696">
    <property type="entry name" value="IalB_sf"/>
</dbReference>
<dbReference type="Gene3D" id="2.60.40.1880">
    <property type="entry name" value="Invasion associated locus B (IalB) protein"/>
    <property type="match status" value="1"/>
</dbReference>
<sequence length="177" mass="18444">MPVRTRLSLALALGAFALAPAAPAAAQGAPGAQPIELGKYNAWGAYSAAVKAGKVCYALAQPGSRRPAGLNRDPAYFFVSNRPKDSVKNEVSIVVGFSTKPESAVQLGVGGQNFSLYTRADGAFMQSAEEEAKLIQAMKGGSDMTVKATSLRGNVTTDTYSLAGISAALDRIDKECR</sequence>